<keyword evidence="2" id="KW-1185">Reference proteome</keyword>
<protein>
    <submittedName>
        <fullName evidence="1">Uncharacterized protein</fullName>
    </submittedName>
</protein>
<reference evidence="1 2" key="1">
    <citation type="submission" date="2021-03" db="EMBL/GenBank/DDBJ databases">
        <title>Antimicrobial resistance genes in bacteria isolated from Japanese honey, and their potential for conferring macrolide and lincosamide resistance in the American foulbrood pathogen Paenibacillus larvae.</title>
        <authorList>
            <person name="Okamoto M."/>
            <person name="Kumagai M."/>
            <person name="Kanamori H."/>
            <person name="Takamatsu D."/>
        </authorList>
    </citation>
    <scope>NUCLEOTIDE SEQUENCE [LARGE SCALE GENOMIC DNA]</scope>
    <source>
        <strain evidence="1 2">J41TS12</strain>
    </source>
</reference>
<evidence type="ECO:0000313" key="2">
    <source>
        <dbReference type="Proteomes" id="UP000681162"/>
    </source>
</evidence>
<organism evidence="1 2">
    <name type="scientific">Paenibacillus antibioticophila</name>
    <dbReference type="NCBI Taxonomy" id="1274374"/>
    <lineage>
        <taxon>Bacteria</taxon>
        <taxon>Bacillati</taxon>
        <taxon>Bacillota</taxon>
        <taxon>Bacilli</taxon>
        <taxon>Bacillales</taxon>
        <taxon>Paenibacillaceae</taxon>
        <taxon>Paenibacillus</taxon>
    </lineage>
</organism>
<comment type="caution">
    <text evidence="1">The sequence shown here is derived from an EMBL/GenBank/DDBJ whole genome shotgun (WGS) entry which is preliminary data.</text>
</comment>
<dbReference type="Proteomes" id="UP000681162">
    <property type="component" value="Unassembled WGS sequence"/>
</dbReference>
<dbReference type="EMBL" id="BORR01000003">
    <property type="protein sequence ID" value="GIO36240.1"/>
    <property type="molecule type" value="Genomic_DNA"/>
</dbReference>
<name>A0A919XSS9_9BACL</name>
<dbReference type="AlphaFoldDB" id="A0A919XSS9"/>
<sequence length="64" mass="7660">MNDEFGQPLLKSMMGNRIWRLMRTDREAFMRETIAYFALGYPGWTVIRVKYPIVYLQDDRGRNA</sequence>
<gene>
    <name evidence="1" type="ORF">J41TS12_11010</name>
</gene>
<evidence type="ECO:0000313" key="1">
    <source>
        <dbReference type="EMBL" id="GIO36240.1"/>
    </source>
</evidence>
<accession>A0A919XSS9</accession>
<proteinExistence type="predicted"/>